<dbReference type="OrthoDB" id="2503998at2759"/>
<proteinExistence type="predicted"/>
<dbReference type="Proteomes" id="UP000765509">
    <property type="component" value="Unassembled WGS sequence"/>
</dbReference>
<comment type="caution">
    <text evidence="2">The sequence shown here is derived from an EMBL/GenBank/DDBJ whole genome shotgun (WGS) entry which is preliminary data.</text>
</comment>
<reference evidence="2" key="1">
    <citation type="submission" date="2021-03" db="EMBL/GenBank/DDBJ databases">
        <title>Draft genome sequence of rust myrtle Austropuccinia psidii MF-1, a brazilian biotype.</title>
        <authorList>
            <person name="Quecine M.C."/>
            <person name="Pachon D.M.R."/>
            <person name="Bonatelli M.L."/>
            <person name="Correr F.H."/>
            <person name="Franceschini L.M."/>
            <person name="Leite T.F."/>
            <person name="Margarido G.R.A."/>
            <person name="Almeida C.A."/>
            <person name="Ferrarezi J.A."/>
            <person name="Labate C.A."/>
        </authorList>
    </citation>
    <scope>NUCLEOTIDE SEQUENCE</scope>
    <source>
        <strain evidence="2">MF-1</strain>
    </source>
</reference>
<keyword evidence="3" id="KW-1185">Reference proteome</keyword>
<feature type="domain" description="Tet-like 2OG-Fe(II) oxygenase" evidence="1">
    <location>
        <begin position="3"/>
        <end position="153"/>
    </location>
</feature>
<dbReference type="Pfam" id="PF20515">
    <property type="entry name" value="2OG-FeII_Oxy_6"/>
    <property type="match status" value="1"/>
</dbReference>
<dbReference type="EMBL" id="AVOT02044683">
    <property type="protein sequence ID" value="MBW0540045.1"/>
    <property type="molecule type" value="Genomic_DNA"/>
</dbReference>
<evidence type="ECO:0000313" key="2">
    <source>
        <dbReference type="EMBL" id="MBW0540045.1"/>
    </source>
</evidence>
<protein>
    <recommendedName>
        <fullName evidence="1">Tet-like 2OG-Fe(II) oxygenase domain-containing protein</fullName>
    </recommendedName>
</protein>
<evidence type="ECO:0000259" key="1">
    <source>
        <dbReference type="Pfam" id="PF20515"/>
    </source>
</evidence>
<dbReference type="InterPro" id="IPR046798">
    <property type="entry name" value="2OG-FeII_Oxy_6"/>
</dbReference>
<dbReference type="AlphaFoldDB" id="A0A9Q3FFK1"/>
<organism evidence="2 3">
    <name type="scientific">Austropuccinia psidii MF-1</name>
    <dbReference type="NCBI Taxonomy" id="1389203"/>
    <lineage>
        <taxon>Eukaryota</taxon>
        <taxon>Fungi</taxon>
        <taxon>Dikarya</taxon>
        <taxon>Basidiomycota</taxon>
        <taxon>Pucciniomycotina</taxon>
        <taxon>Pucciniomycetes</taxon>
        <taxon>Pucciniales</taxon>
        <taxon>Sphaerophragmiaceae</taxon>
        <taxon>Austropuccinia</taxon>
    </lineage>
</organism>
<gene>
    <name evidence="2" type="ORF">O181_079760</name>
</gene>
<sequence length="154" mass="17539">MSEAEFNPWDELSQLVYQERNSTYQTSTNGELLRGFMLAIEWNKCSTKNQQFGIYGSIGKIEDAEEEWQKQGENIILVGFILGQSLQYVGDKLLQKIQTCYKSLGVPSFDQVNYEVENPTNHGEFEFASALTLTMNSFKNSPHVEKDALFYALG</sequence>
<evidence type="ECO:0000313" key="3">
    <source>
        <dbReference type="Proteomes" id="UP000765509"/>
    </source>
</evidence>
<accession>A0A9Q3FFK1</accession>
<name>A0A9Q3FFK1_9BASI</name>